<dbReference type="Proteomes" id="UP001189429">
    <property type="component" value="Unassembled WGS sequence"/>
</dbReference>
<dbReference type="EMBL" id="CAUYUJ010021926">
    <property type="protein sequence ID" value="CAK0907839.1"/>
    <property type="molecule type" value="Genomic_DNA"/>
</dbReference>
<sequence length="1449" mass="155902">MRRKTWRLLAKRWLLCGVFWQVTLEMQIMQRPTQRPPLQRAQLRKLAAMCSHHSHISCQGAEAKLSNRWTRRRGPGRRTSSRAGTWNDWKPAAMTWDGASFAHTVTLGEQGWESFQILAEGKWGATLYPSCADASPHVAHELLGPDGLGHAKNWTIGLHPADDAGPGMCFRVALRFDERGRPRGVSWRAVLPERVALEISADDLLAEAGLLLRSGRGPPARAARLAQEAAEVLEVPPLQIPHTYNPFVKPPHKDYLCKGQGYLFYCSSREEELGLRRRAGSAWGAAARGHLAQTAALPREGGAACAQRREHHAQAVAAAGRALARLAAPAEASEASEAEDYAGARSTLDSLLSMEIEHFVSSGAQDACAGMLQSAAAVLLDCGAFDCAAEVAKAAAMHYERIENTAQAGIAWDTKARAHVDLLWSEQGDDIGLSSRQCRSEHARAGREAAARAAELLASAGDRASRESLRRPISARCTSARAHALDLCKGFGELWLALLRESRAPCAEGLQQTFAYALGLGRPPQYAKFDVRDAVCQAAGGFSHGEVVQDREGHEYVVVGVHEGGDGEGDPPRLWFQPRSLQRAATCSFRGLGRRALRHVLRSVGTEPAVPEGTLEQFDLAEDSDGELVALCHECLLPLGAGAYPNPDGTGSLHGECLGQVLLERAEADDADRRREVAQCKARDRHEYRIGWRPEQVVPRAEDFFQARGVRPPRGASGGGSYGLALEGGSPPRVRLIGTEDPDCAINLEYLAIALQVRMKAGVAPYFSLDTPNTEEPWQVKTFDPPWLSGTCVGEVLFQADYHLKELSIGDFEQPVMGMRSVWDFEWKGDSWRGREWFVVRSAKVFLSDDNVLMPHVEMGVEARQQVADEMHQLVDAPLTTADHPLVKYAEMFTHYFDLIAERKSVVYQLREVSRASILAKFLVDSGVCLEEFWLQAPREQAANRLELPLTKSERLSYNVLVCDGVLQEVQNGVFKSGVQLSGGVDLNIDAFDLSAPVRVHKSVGGGDASEQAPGAAAAADAAEDLARLSQRELRSRIRQAGGAAPPGPADRAELLRQLSALRSAAGADEAPPAGEAEASTAEAPATEAPGAEACAAEHAEELALLEGAVRRAVLAAARRARARASGRAGGGDAAPWERAGLDPAAASLLREVFGSRLCDRRPGQGPPAGDGSRLESLRRLVGEERDARARRRQHFLGEDFSAEAPGPLFPASWRSAFSISFGRGAGPGGRPARRPLEHDGAGAAQALGAAAPVFDRSTEDGVRFRIYRRGSVEVRTTQPEGGDEAVGAVFELCAPPPPPASTPVVKVSEFVRSAESSPAPERPAYHHFLVVETDLGDAILAESREDGSVAWVPNSPGLGELCSRSRVLRAADCAGAGATAGQVHASARRCPQTPSLLPGGTQHSPSSGCWRWIPLGSPWHSGADVVDAACHAHSICPRRPNTAGPSSS</sequence>
<organism evidence="3 4">
    <name type="scientific">Prorocentrum cordatum</name>
    <dbReference type="NCBI Taxonomy" id="2364126"/>
    <lineage>
        <taxon>Eukaryota</taxon>
        <taxon>Sar</taxon>
        <taxon>Alveolata</taxon>
        <taxon>Dinophyceae</taxon>
        <taxon>Prorocentrales</taxon>
        <taxon>Prorocentraceae</taxon>
        <taxon>Prorocentrum</taxon>
    </lineage>
</organism>
<name>A0ABN9Y5M1_9DINO</name>
<accession>A0ABN9Y5M1</accession>
<keyword evidence="4" id="KW-1185">Reference proteome</keyword>
<feature type="signal peptide" evidence="2">
    <location>
        <begin position="1"/>
        <end position="25"/>
    </location>
</feature>
<evidence type="ECO:0000313" key="3">
    <source>
        <dbReference type="EMBL" id="CAK0907839.1"/>
    </source>
</evidence>
<protein>
    <submittedName>
        <fullName evidence="3">Uncharacterized protein</fullName>
    </submittedName>
</protein>
<evidence type="ECO:0000313" key="4">
    <source>
        <dbReference type="Proteomes" id="UP001189429"/>
    </source>
</evidence>
<keyword evidence="2" id="KW-0732">Signal</keyword>
<comment type="caution">
    <text evidence="3">The sequence shown here is derived from an EMBL/GenBank/DDBJ whole genome shotgun (WGS) entry which is preliminary data.</text>
</comment>
<feature type="region of interest" description="Disordered" evidence="1">
    <location>
        <begin position="1158"/>
        <end position="1177"/>
    </location>
</feature>
<reference evidence="3" key="1">
    <citation type="submission" date="2023-10" db="EMBL/GenBank/DDBJ databases">
        <authorList>
            <person name="Chen Y."/>
            <person name="Shah S."/>
            <person name="Dougan E. K."/>
            <person name="Thang M."/>
            <person name="Chan C."/>
        </authorList>
    </citation>
    <scope>NUCLEOTIDE SEQUENCE [LARGE SCALE GENOMIC DNA]</scope>
</reference>
<proteinExistence type="predicted"/>
<feature type="region of interest" description="Disordered" evidence="1">
    <location>
        <begin position="1064"/>
        <end position="1095"/>
    </location>
</feature>
<feature type="chain" id="PRO_5045669369" evidence="2">
    <location>
        <begin position="26"/>
        <end position="1449"/>
    </location>
</feature>
<gene>
    <name evidence="3" type="ORF">PCOR1329_LOCUS82725</name>
</gene>
<evidence type="ECO:0000256" key="2">
    <source>
        <dbReference type="SAM" id="SignalP"/>
    </source>
</evidence>
<evidence type="ECO:0000256" key="1">
    <source>
        <dbReference type="SAM" id="MobiDB-lite"/>
    </source>
</evidence>